<dbReference type="EMBL" id="QGGQ01000007">
    <property type="protein sequence ID" value="PWK22570.1"/>
    <property type="molecule type" value="Genomic_DNA"/>
</dbReference>
<comment type="caution">
    <text evidence="5">The sequence shown here is derived from an EMBL/GenBank/DDBJ whole genome shotgun (WGS) entry which is preliminary data.</text>
</comment>
<evidence type="ECO:0000313" key="6">
    <source>
        <dbReference type="Proteomes" id="UP000245667"/>
    </source>
</evidence>
<accession>A0A316EI21</accession>
<name>A0A316EI21_9FLAO</name>
<dbReference type="CDD" id="cd03316">
    <property type="entry name" value="MR_like"/>
    <property type="match status" value="1"/>
</dbReference>
<organism evidence="5 6">
    <name type="scientific">Maribacter polysiphoniae</name>
    <dbReference type="NCBI Taxonomy" id="429344"/>
    <lineage>
        <taxon>Bacteria</taxon>
        <taxon>Pseudomonadati</taxon>
        <taxon>Bacteroidota</taxon>
        <taxon>Flavobacteriia</taxon>
        <taxon>Flavobacteriales</taxon>
        <taxon>Flavobacteriaceae</taxon>
        <taxon>Maribacter</taxon>
    </lineage>
</organism>
<dbReference type="Pfam" id="PF13378">
    <property type="entry name" value="MR_MLE_C"/>
    <property type="match status" value="1"/>
</dbReference>
<keyword evidence="5" id="KW-0413">Isomerase</keyword>
<reference evidence="5 6" key="1">
    <citation type="submission" date="2018-05" db="EMBL/GenBank/DDBJ databases">
        <title>Genomic Encyclopedia of Archaeal and Bacterial Type Strains, Phase II (KMG-II): from individual species to whole genera.</title>
        <authorList>
            <person name="Goeker M."/>
        </authorList>
    </citation>
    <scope>NUCLEOTIDE SEQUENCE [LARGE SCALE GENOMIC DNA]</scope>
    <source>
        <strain evidence="5 6">DSM 23514</strain>
    </source>
</reference>
<dbReference type="SFLD" id="SFLDG00179">
    <property type="entry name" value="mandelate_racemase"/>
    <property type="match status" value="1"/>
</dbReference>
<dbReference type="RefSeq" id="WP_244915935.1">
    <property type="nucleotide sequence ID" value="NZ_JACWLN010000006.1"/>
</dbReference>
<dbReference type="SUPFAM" id="SSF54826">
    <property type="entry name" value="Enolase N-terminal domain-like"/>
    <property type="match status" value="1"/>
</dbReference>
<dbReference type="SFLD" id="SFLDS00001">
    <property type="entry name" value="Enolase"/>
    <property type="match status" value="1"/>
</dbReference>
<protein>
    <submittedName>
        <fullName evidence="5">D-galactarolactone cycloisomerase</fullName>
    </submittedName>
</protein>
<dbReference type="InterPro" id="IPR036849">
    <property type="entry name" value="Enolase-like_C_sf"/>
</dbReference>
<evidence type="ECO:0000256" key="1">
    <source>
        <dbReference type="ARBA" id="ARBA00001946"/>
    </source>
</evidence>
<dbReference type="GO" id="GO:0016052">
    <property type="term" value="P:carbohydrate catabolic process"/>
    <property type="evidence" value="ECO:0007669"/>
    <property type="project" value="TreeGrafter"/>
</dbReference>
<dbReference type="PROSITE" id="PS00908">
    <property type="entry name" value="MR_MLE_1"/>
    <property type="match status" value="1"/>
</dbReference>
<dbReference type="InterPro" id="IPR013342">
    <property type="entry name" value="Mandelate_racemase_C"/>
</dbReference>
<dbReference type="SMART" id="SM00922">
    <property type="entry name" value="MR_MLE"/>
    <property type="match status" value="1"/>
</dbReference>
<dbReference type="Gene3D" id="3.20.20.120">
    <property type="entry name" value="Enolase-like C-terminal domain"/>
    <property type="match status" value="1"/>
</dbReference>
<dbReference type="PANTHER" id="PTHR13794">
    <property type="entry name" value="ENOLASE SUPERFAMILY, MANDELATE RACEMASE"/>
    <property type="match status" value="1"/>
</dbReference>
<comment type="cofactor">
    <cofactor evidence="1">
        <name>Mg(2+)</name>
        <dbReference type="ChEBI" id="CHEBI:18420"/>
    </cofactor>
</comment>
<dbReference type="InterPro" id="IPR029065">
    <property type="entry name" value="Enolase_C-like"/>
</dbReference>
<evidence type="ECO:0000313" key="5">
    <source>
        <dbReference type="EMBL" id="PWK22570.1"/>
    </source>
</evidence>
<dbReference type="InterPro" id="IPR013341">
    <property type="entry name" value="Mandelate_racemase_N_dom"/>
</dbReference>
<dbReference type="InterPro" id="IPR046945">
    <property type="entry name" value="RHMD-like"/>
</dbReference>
<sequence length="397" mass="45086">MQKRQNLEEKTNIMKIAKIEPFIIVHKLDTPFYFSQWQYDTRKICIVKITLEDGTYGWGEGYGPADVIKAGIDFFSSFILGKDALQHEVIWEEMYRRSMDYARSGTLQAAISALDVALWDIKGKLLNLPVAILLGGIKNPVIQPYATGLYFTQVDNLEQNLIEEALLYKSQGFHALKMKVGLGIKKDEQFVRAIRKAIGPDMKLMIDANHAYNYSEAIELSRKVEQYDISWFEEPVSPEDYEGYRRLRENTSIPIAGGECEYLKFGFRRLLENECIDIAQPDICAAGGLTEVKRIASLTQAFNKDLVPHTWGTWIAISAAIHFVANLDKNPGRLYNDLPTMELDRTENALRDEVTHSCVQVENGLIQVPKGPGLGVDVNMDALRKYQDTKLSTFIKF</sequence>
<keyword evidence="2" id="KW-0479">Metal-binding</keyword>
<evidence type="ECO:0000256" key="2">
    <source>
        <dbReference type="ARBA" id="ARBA00022723"/>
    </source>
</evidence>
<evidence type="ECO:0000256" key="3">
    <source>
        <dbReference type="ARBA" id="ARBA00022842"/>
    </source>
</evidence>
<dbReference type="GO" id="GO:0016836">
    <property type="term" value="F:hydro-lyase activity"/>
    <property type="evidence" value="ECO:0007669"/>
    <property type="project" value="TreeGrafter"/>
</dbReference>
<dbReference type="PANTHER" id="PTHR13794:SF58">
    <property type="entry name" value="MITOCHONDRIAL ENOLASE SUPERFAMILY MEMBER 1"/>
    <property type="match status" value="1"/>
</dbReference>
<dbReference type="InterPro" id="IPR018110">
    <property type="entry name" value="Mandel_Rmase/mucon_lact_enz_CS"/>
</dbReference>
<gene>
    <name evidence="5" type="ORF">LX92_03045</name>
</gene>
<evidence type="ECO:0000259" key="4">
    <source>
        <dbReference type="SMART" id="SM00922"/>
    </source>
</evidence>
<dbReference type="GO" id="GO:0000287">
    <property type="term" value="F:magnesium ion binding"/>
    <property type="evidence" value="ECO:0007669"/>
    <property type="project" value="TreeGrafter"/>
</dbReference>
<dbReference type="Proteomes" id="UP000245667">
    <property type="component" value="Unassembled WGS sequence"/>
</dbReference>
<keyword evidence="3" id="KW-0460">Magnesium</keyword>
<dbReference type="Pfam" id="PF02746">
    <property type="entry name" value="MR_MLE_N"/>
    <property type="match status" value="1"/>
</dbReference>
<feature type="domain" description="Mandelate racemase/muconate lactonizing enzyme C-terminal" evidence="4">
    <location>
        <begin position="158"/>
        <end position="254"/>
    </location>
</feature>
<dbReference type="Gene3D" id="3.30.390.10">
    <property type="entry name" value="Enolase-like, N-terminal domain"/>
    <property type="match status" value="1"/>
</dbReference>
<dbReference type="AlphaFoldDB" id="A0A316EI21"/>
<proteinExistence type="predicted"/>
<dbReference type="GO" id="GO:0016854">
    <property type="term" value="F:racemase and epimerase activity"/>
    <property type="evidence" value="ECO:0007669"/>
    <property type="project" value="UniProtKB-ARBA"/>
</dbReference>
<dbReference type="InterPro" id="IPR029017">
    <property type="entry name" value="Enolase-like_N"/>
</dbReference>
<dbReference type="GO" id="GO:0009063">
    <property type="term" value="P:amino acid catabolic process"/>
    <property type="evidence" value="ECO:0007669"/>
    <property type="project" value="InterPro"/>
</dbReference>
<dbReference type="SUPFAM" id="SSF51604">
    <property type="entry name" value="Enolase C-terminal domain-like"/>
    <property type="match status" value="1"/>
</dbReference>